<dbReference type="RefSeq" id="WP_054862401.1">
    <property type="nucleotide sequence ID" value="NZ_MWPH01000004.1"/>
</dbReference>
<comment type="caution">
    <text evidence="2">The sequence shown here is derived from an EMBL/GenBank/DDBJ whole genome shotgun (WGS) entry which is preliminary data.</text>
</comment>
<evidence type="ECO:0000256" key="1">
    <source>
        <dbReference type="SAM" id="MobiDB-lite"/>
    </source>
</evidence>
<organism evidence="2 3">
    <name type="scientific">Natronolimnobius baerhuensis</name>
    <dbReference type="NCBI Taxonomy" id="253108"/>
    <lineage>
        <taxon>Archaea</taxon>
        <taxon>Methanobacteriati</taxon>
        <taxon>Methanobacteriota</taxon>
        <taxon>Stenosarchaea group</taxon>
        <taxon>Halobacteria</taxon>
        <taxon>Halobacteriales</taxon>
        <taxon>Natrialbaceae</taxon>
        <taxon>Natronolimnobius</taxon>
    </lineage>
</organism>
<proteinExistence type="predicted"/>
<name>A0A202E4M8_9EURY</name>
<reference evidence="2 3" key="1">
    <citation type="submission" date="2017-02" db="EMBL/GenBank/DDBJ databases">
        <title>Natronthermophilus aegyptiacus gen. nov.,sp. nov., an aerobic, extremely halophilic alkalithermophilic archaeon isolated from the athalassohaline Wadi An Natrun, Egypt.</title>
        <authorList>
            <person name="Zhao B."/>
        </authorList>
    </citation>
    <scope>NUCLEOTIDE SEQUENCE [LARGE SCALE GENOMIC DNA]</scope>
    <source>
        <strain evidence="2 3">CGMCC 1.3597</strain>
    </source>
</reference>
<sequence length="262" mass="27999">MSVDGENLRRLADVVDALQDSPITVDGAQLLESNGDAIRGQVTVTVPADADLDELATGRDLPREVEQVEAPVESTTDLEGDADDTDEVLDHTSTEDLQRAYDEADGNISAASDRFDVGYGAVYRRMKEHGVHETDENDDSSTSTEDDTTTPDSELTSEPQSEARDVDLEEDAADDAPAGTGDDVQDDHTAEPITVDGVDDQAETDIEFPEGVTRDDVKAAVDEHETLGDVGEALGVTRGRARTITSYLGCYGDVRDLPAGGR</sequence>
<gene>
    <name evidence="2" type="ORF">B2G88_17320</name>
</gene>
<dbReference type="AlphaFoldDB" id="A0A202E4M8"/>
<evidence type="ECO:0000313" key="3">
    <source>
        <dbReference type="Proteomes" id="UP000196084"/>
    </source>
</evidence>
<evidence type="ECO:0000313" key="2">
    <source>
        <dbReference type="EMBL" id="OVE83169.1"/>
    </source>
</evidence>
<accession>A0A202E4M8</accession>
<keyword evidence="3" id="KW-1185">Reference proteome</keyword>
<feature type="region of interest" description="Disordered" evidence="1">
    <location>
        <begin position="129"/>
        <end position="202"/>
    </location>
</feature>
<dbReference type="EMBL" id="MWPH01000004">
    <property type="protein sequence ID" value="OVE83169.1"/>
    <property type="molecule type" value="Genomic_DNA"/>
</dbReference>
<dbReference type="SUPFAM" id="SSF46689">
    <property type="entry name" value="Homeodomain-like"/>
    <property type="match status" value="1"/>
</dbReference>
<protein>
    <submittedName>
        <fullName evidence="2">Uncharacterized protein</fullName>
    </submittedName>
</protein>
<feature type="compositionally biased region" description="Acidic residues" evidence="1">
    <location>
        <begin position="135"/>
        <end position="149"/>
    </location>
</feature>
<dbReference type="Proteomes" id="UP000196084">
    <property type="component" value="Unassembled WGS sequence"/>
</dbReference>
<dbReference type="OrthoDB" id="205345at2157"/>
<dbReference type="InterPro" id="IPR009057">
    <property type="entry name" value="Homeodomain-like_sf"/>
</dbReference>